<name>A0A4P6JIX2_KTERU</name>
<dbReference type="SUPFAM" id="SSF75304">
    <property type="entry name" value="Amidase signature (AS) enzymes"/>
    <property type="match status" value="1"/>
</dbReference>
<dbReference type="InterPro" id="IPR036928">
    <property type="entry name" value="AS_sf"/>
</dbReference>
<accession>A0A4P6JIX2</accession>
<proteinExistence type="predicted"/>
<reference evidence="2 3" key="1">
    <citation type="submission" date="2019-01" db="EMBL/GenBank/DDBJ databases">
        <title>Ktedonosporobacter rubrisoli SCAWS-G2.</title>
        <authorList>
            <person name="Huang Y."/>
            <person name="Yan B."/>
        </authorList>
    </citation>
    <scope>NUCLEOTIDE SEQUENCE [LARGE SCALE GENOMIC DNA]</scope>
    <source>
        <strain evidence="2 3">SCAWS-G2</strain>
    </source>
</reference>
<dbReference type="PANTHER" id="PTHR43372">
    <property type="entry name" value="FATTY-ACID AMIDE HYDROLASE"/>
    <property type="match status" value="1"/>
</dbReference>
<gene>
    <name evidence="2" type="ORF">EPA93_03170</name>
</gene>
<organism evidence="2 3">
    <name type="scientific">Ktedonosporobacter rubrisoli</name>
    <dbReference type="NCBI Taxonomy" id="2509675"/>
    <lineage>
        <taxon>Bacteria</taxon>
        <taxon>Bacillati</taxon>
        <taxon>Chloroflexota</taxon>
        <taxon>Ktedonobacteria</taxon>
        <taxon>Ktedonobacterales</taxon>
        <taxon>Ktedonosporobacteraceae</taxon>
        <taxon>Ktedonosporobacter</taxon>
    </lineage>
</organism>
<dbReference type="AlphaFoldDB" id="A0A4P6JIX2"/>
<keyword evidence="3" id="KW-1185">Reference proteome</keyword>
<dbReference type="Gene3D" id="3.90.1300.10">
    <property type="entry name" value="Amidase signature (AS) domain"/>
    <property type="match status" value="1"/>
</dbReference>
<dbReference type="OrthoDB" id="9811471at2"/>
<dbReference type="KEGG" id="kbs:EPA93_03170"/>
<evidence type="ECO:0000259" key="1">
    <source>
        <dbReference type="Pfam" id="PF01425"/>
    </source>
</evidence>
<dbReference type="InterPro" id="IPR052739">
    <property type="entry name" value="FAAH2"/>
</dbReference>
<dbReference type="Proteomes" id="UP000290365">
    <property type="component" value="Chromosome"/>
</dbReference>
<dbReference type="Pfam" id="PF01425">
    <property type="entry name" value="Amidase"/>
    <property type="match status" value="1"/>
</dbReference>
<evidence type="ECO:0000313" key="2">
    <source>
        <dbReference type="EMBL" id="QBD75047.1"/>
    </source>
</evidence>
<evidence type="ECO:0000313" key="3">
    <source>
        <dbReference type="Proteomes" id="UP000290365"/>
    </source>
</evidence>
<dbReference type="GO" id="GO:0012505">
    <property type="term" value="C:endomembrane system"/>
    <property type="evidence" value="ECO:0007669"/>
    <property type="project" value="TreeGrafter"/>
</dbReference>
<protein>
    <submittedName>
        <fullName evidence="2">Amidase</fullName>
    </submittedName>
</protein>
<feature type="domain" description="Amidase" evidence="1">
    <location>
        <begin position="49"/>
        <end position="485"/>
    </location>
</feature>
<dbReference type="EMBL" id="CP035758">
    <property type="protein sequence ID" value="QBD75047.1"/>
    <property type="molecule type" value="Genomic_DNA"/>
</dbReference>
<dbReference type="PANTHER" id="PTHR43372:SF4">
    <property type="entry name" value="FATTY-ACID AMIDE HYDROLASE 2"/>
    <property type="match status" value="1"/>
</dbReference>
<dbReference type="InterPro" id="IPR023631">
    <property type="entry name" value="Amidase_dom"/>
</dbReference>
<sequence>MLYETVLRPSIPASRRIRREIHAMATIDAFSSASNLLAALRQRQISASELLEHYQKRIASYNPQLNAIVIPNEEQARQQASAADEAYAHGESSLALQGLPLTFKECIEVAGLRATSGLPQTAQYVSTQTGPVAQRILAAGAVLMGKTNVPPHMSDWQADNLIFGRTNNPWDLTRTPGGSSGGSSAALAAGLSALELGTDIAGSIRIPAAFCGLYGHRPSDTAVPRYGRKPGIPLPNPALVLGVQGPLARSASDLQLALDVMAGPIIGEDVAWQLNLPPARHSTLRDFRVAVLPAAAWLPVDDELSSALDDLANRLRQLGATVQEVQPEGFELRKYTEGYLNMLSIFMYADLNEEERSALISAMQHGPNPLAPAQIAGLRASAAQLIALHALREQYRDMFRSFFKDWDILLSPATIVPAFEHQDIDSATPSRTLKVNGKPTPYEFLAIHPGIASFIGHPATAFPWGRTRQGLPLGLQAIGPYLEDRSSIAFAGLLEQEFGGFVAPAGYVE</sequence>